<gene>
    <name evidence="1" type="ORF">FIBSPDRAFT_708816</name>
</gene>
<protein>
    <submittedName>
        <fullName evidence="1">Uncharacterized protein</fullName>
    </submittedName>
</protein>
<dbReference type="OrthoDB" id="4743193at2759"/>
<feature type="non-terminal residue" evidence="1">
    <location>
        <position position="1"/>
    </location>
</feature>
<dbReference type="STRING" id="436010.A0A166QNM6"/>
<dbReference type="Proteomes" id="UP000076532">
    <property type="component" value="Unassembled WGS sequence"/>
</dbReference>
<organism evidence="1 2">
    <name type="scientific">Athelia psychrophila</name>
    <dbReference type="NCBI Taxonomy" id="1759441"/>
    <lineage>
        <taxon>Eukaryota</taxon>
        <taxon>Fungi</taxon>
        <taxon>Dikarya</taxon>
        <taxon>Basidiomycota</taxon>
        <taxon>Agaricomycotina</taxon>
        <taxon>Agaricomycetes</taxon>
        <taxon>Agaricomycetidae</taxon>
        <taxon>Atheliales</taxon>
        <taxon>Atheliaceae</taxon>
        <taxon>Athelia</taxon>
    </lineage>
</organism>
<name>A0A166QNM6_9AGAM</name>
<accession>A0A166QNM6</accession>
<proteinExistence type="predicted"/>
<sequence length="118" mass="13356">PADFFTRLLESEAHSHYVCELFVEHSGLLLAQLSVLSRDVTLDWARKILKETYSYEMLALSNINAGLQFRASKANAVQVAAFSLEDIAAWMRQLAPTLWELLGMLLSADTRATERRLE</sequence>
<feature type="non-terminal residue" evidence="1">
    <location>
        <position position="118"/>
    </location>
</feature>
<evidence type="ECO:0000313" key="1">
    <source>
        <dbReference type="EMBL" id="KZP27368.1"/>
    </source>
</evidence>
<dbReference type="EMBL" id="KV417509">
    <property type="protein sequence ID" value="KZP27368.1"/>
    <property type="molecule type" value="Genomic_DNA"/>
</dbReference>
<reference evidence="1 2" key="1">
    <citation type="journal article" date="2016" name="Mol. Biol. Evol.">
        <title>Comparative Genomics of Early-Diverging Mushroom-Forming Fungi Provides Insights into the Origins of Lignocellulose Decay Capabilities.</title>
        <authorList>
            <person name="Nagy L.G."/>
            <person name="Riley R."/>
            <person name="Tritt A."/>
            <person name="Adam C."/>
            <person name="Daum C."/>
            <person name="Floudas D."/>
            <person name="Sun H."/>
            <person name="Yadav J.S."/>
            <person name="Pangilinan J."/>
            <person name="Larsson K.H."/>
            <person name="Matsuura K."/>
            <person name="Barry K."/>
            <person name="Labutti K."/>
            <person name="Kuo R."/>
            <person name="Ohm R.A."/>
            <person name="Bhattacharya S.S."/>
            <person name="Shirouzu T."/>
            <person name="Yoshinaga Y."/>
            <person name="Martin F.M."/>
            <person name="Grigoriev I.V."/>
            <person name="Hibbett D.S."/>
        </authorList>
    </citation>
    <scope>NUCLEOTIDE SEQUENCE [LARGE SCALE GENOMIC DNA]</scope>
    <source>
        <strain evidence="1 2">CBS 109695</strain>
    </source>
</reference>
<keyword evidence="2" id="KW-1185">Reference proteome</keyword>
<dbReference type="AlphaFoldDB" id="A0A166QNM6"/>
<evidence type="ECO:0000313" key="2">
    <source>
        <dbReference type="Proteomes" id="UP000076532"/>
    </source>
</evidence>